<evidence type="ECO:0000259" key="4">
    <source>
        <dbReference type="Pfam" id="PF05368"/>
    </source>
</evidence>
<reference evidence="5" key="1">
    <citation type="journal article" date="2020" name="Stud. Mycol.">
        <title>101 Dothideomycetes genomes: a test case for predicting lifestyles and emergence of pathogens.</title>
        <authorList>
            <person name="Haridas S."/>
            <person name="Albert R."/>
            <person name="Binder M."/>
            <person name="Bloem J."/>
            <person name="Labutti K."/>
            <person name="Salamov A."/>
            <person name="Andreopoulos B."/>
            <person name="Baker S."/>
            <person name="Barry K."/>
            <person name="Bills G."/>
            <person name="Bluhm B."/>
            <person name="Cannon C."/>
            <person name="Castanera R."/>
            <person name="Culley D."/>
            <person name="Daum C."/>
            <person name="Ezra D."/>
            <person name="Gonzalez J."/>
            <person name="Henrissat B."/>
            <person name="Kuo A."/>
            <person name="Liang C."/>
            <person name="Lipzen A."/>
            <person name="Lutzoni F."/>
            <person name="Magnuson J."/>
            <person name="Mondo S."/>
            <person name="Nolan M."/>
            <person name="Ohm R."/>
            <person name="Pangilinan J."/>
            <person name="Park H.-J."/>
            <person name="Ramirez L."/>
            <person name="Alfaro M."/>
            <person name="Sun H."/>
            <person name="Tritt A."/>
            <person name="Yoshinaga Y."/>
            <person name="Zwiers L.-H."/>
            <person name="Turgeon B."/>
            <person name="Goodwin S."/>
            <person name="Spatafora J."/>
            <person name="Crous P."/>
            <person name="Grigoriev I."/>
        </authorList>
    </citation>
    <scope>NUCLEOTIDE SEQUENCE</scope>
    <source>
        <strain evidence="5">CBS 107.79</strain>
    </source>
</reference>
<sequence length="298" mass="33197">MVRIAVAGGTGNVATEILRAPIASGNHDITIFTRSNPTTPTPGVSYKKVDYTDREALTQALKGFEVCLSFLIVHLDPDCIAQKNLIHASIAAGVQRFAPSEWGIKNDNGCPSYANKDIIASYLASLASTGELKQLEYCLFQPSIFMDYFAHGGRKKNPNLITWPFFIDLEHRRAMVLDAGDHPLVLTALHDISSILALALEDARPWPTKLRGGEWSIEQVKGEDIERGVLTASWVPEMSHPVIPDEDRAEFSKEFVVMFFKALVRGAWDVGAEWNERFPDYKFEGLEEFMGEAWRGVP</sequence>
<dbReference type="InterPro" id="IPR036291">
    <property type="entry name" value="NAD(P)-bd_dom_sf"/>
</dbReference>
<keyword evidence="6" id="KW-1185">Reference proteome</keyword>
<dbReference type="PANTHER" id="PTHR47706:SF4">
    <property type="entry name" value="NMRA-LIKE DOMAIN-CONTAINING PROTEIN"/>
    <property type="match status" value="1"/>
</dbReference>
<dbReference type="PANTHER" id="PTHR47706">
    <property type="entry name" value="NMRA-LIKE FAMILY PROTEIN"/>
    <property type="match status" value="1"/>
</dbReference>
<accession>A0A6A5V2V4</accession>
<evidence type="ECO:0000313" key="5">
    <source>
        <dbReference type="EMBL" id="KAF1967627.1"/>
    </source>
</evidence>
<dbReference type="SUPFAM" id="SSF51735">
    <property type="entry name" value="NAD(P)-binding Rossmann-fold domains"/>
    <property type="match status" value="1"/>
</dbReference>
<proteinExistence type="inferred from homology"/>
<gene>
    <name evidence="5" type="ORF">BU23DRAFT_583789</name>
</gene>
<dbReference type="OrthoDB" id="10000533at2759"/>
<dbReference type="InterPro" id="IPR051609">
    <property type="entry name" value="NmrA/Isoflavone_reductase-like"/>
</dbReference>
<dbReference type="Gene3D" id="3.40.50.720">
    <property type="entry name" value="NAD(P)-binding Rossmann-like Domain"/>
    <property type="match status" value="1"/>
</dbReference>
<evidence type="ECO:0000256" key="3">
    <source>
        <dbReference type="ARBA" id="ARBA00023002"/>
    </source>
</evidence>
<feature type="domain" description="NmrA-like" evidence="4">
    <location>
        <begin position="3"/>
        <end position="207"/>
    </location>
</feature>
<keyword evidence="3" id="KW-0560">Oxidoreductase</keyword>
<comment type="similarity">
    <text evidence="1">Belongs to the NmrA-type oxidoreductase family. Isoflavone reductase subfamily.</text>
</comment>
<organism evidence="5 6">
    <name type="scientific">Bimuria novae-zelandiae CBS 107.79</name>
    <dbReference type="NCBI Taxonomy" id="1447943"/>
    <lineage>
        <taxon>Eukaryota</taxon>
        <taxon>Fungi</taxon>
        <taxon>Dikarya</taxon>
        <taxon>Ascomycota</taxon>
        <taxon>Pezizomycotina</taxon>
        <taxon>Dothideomycetes</taxon>
        <taxon>Pleosporomycetidae</taxon>
        <taxon>Pleosporales</taxon>
        <taxon>Massarineae</taxon>
        <taxon>Didymosphaeriaceae</taxon>
        <taxon>Bimuria</taxon>
    </lineage>
</organism>
<dbReference type="AlphaFoldDB" id="A0A6A5V2V4"/>
<dbReference type="Pfam" id="PF05368">
    <property type="entry name" value="NmrA"/>
    <property type="match status" value="1"/>
</dbReference>
<evidence type="ECO:0000313" key="6">
    <source>
        <dbReference type="Proteomes" id="UP000800036"/>
    </source>
</evidence>
<protein>
    <submittedName>
        <fullName evidence="5">NmrA-like family protein-like protein</fullName>
    </submittedName>
</protein>
<dbReference type="InterPro" id="IPR008030">
    <property type="entry name" value="NmrA-like"/>
</dbReference>
<dbReference type="GO" id="GO:0016491">
    <property type="term" value="F:oxidoreductase activity"/>
    <property type="evidence" value="ECO:0007669"/>
    <property type="project" value="UniProtKB-KW"/>
</dbReference>
<keyword evidence="2" id="KW-0521">NADP</keyword>
<dbReference type="Proteomes" id="UP000800036">
    <property type="component" value="Unassembled WGS sequence"/>
</dbReference>
<name>A0A6A5V2V4_9PLEO</name>
<evidence type="ECO:0000256" key="2">
    <source>
        <dbReference type="ARBA" id="ARBA00022857"/>
    </source>
</evidence>
<evidence type="ECO:0000256" key="1">
    <source>
        <dbReference type="ARBA" id="ARBA00005725"/>
    </source>
</evidence>
<dbReference type="EMBL" id="ML976730">
    <property type="protein sequence ID" value="KAF1967627.1"/>
    <property type="molecule type" value="Genomic_DNA"/>
</dbReference>